<accession>A0A9D5AGC4</accession>
<reference evidence="1 2" key="1">
    <citation type="journal article" date="2022" name="Nat. Genet.">
        <title>Improved pea reference genome and pan-genome highlight genomic features and evolutionary characteristics.</title>
        <authorList>
            <person name="Yang T."/>
            <person name="Liu R."/>
            <person name="Luo Y."/>
            <person name="Hu S."/>
            <person name="Wang D."/>
            <person name="Wang C."/>
            <person name="Pandey M.K."/>
            <person name="Ge S."/>
            <person name="Xu Q."/>
            <person name="Li N."/>
            <person name="Li G."/>
            <person name="Huang Y."/>
            <person name="Saxena R.K."/>
            <person name="Ji Y."/>
            <person name="Li M."/>
            <person name="Yan X."/>
            <person name="He Y."/>
            <person name="Liu Y."/>
            <person name="Wang X."/>
            <person name="Xiang C."/>
            <person name="Varshney R.K."/>
            <person name="Ding H."/>
            <person name="Gao S."/>
            <person name="Zong X."/>
        </authorList>
    </citation>
    <scope>NUCLEOTIDE SEQUENCE [LARGE SCALE GENOMIC DNA]</scope>
    <source>
        <strain evidence="1 2">cv. Zhongwan 6</strain>
    </source>
</reference>
<protein>
    <submittedName>
        <fullName evidence="1">Uncharacterized protein</fullName>
    </submittedName>
</protein>
<dbReference type="Gramene" id="Psat05G0314200-T1">
    <property type="protein sequence ID" value="KAI5406749.1"/>
    <property type="gene ID" value="KIW84_053142"/>
</dbReference>
<dbReference type="Proteomes" id="UP001058974">
    <property type="component" value="Chromosome 5"/>
</dbReference>
<dbReference type="AlphaFoldDB" id="A0A9D5AGC4"/>
<sequence length="150" mass="17302">PTHACVHLNILCSPLCSFSHINKYCFFFANIRSYIGITMKRNCYFDSLSQKSTDDIDKQLVAIAHGYHKFDDREFQARVIIWLANQEMEGRNGRKNFPPTLSLSLQPQVLLMHASHGFSIKRSLENFLQKRKKRIQSHASVTCHDSNSTN</sequence>
<organism evidence="1 2">
    <name type="scientific">Pisum sativum</name>
    <name type="common">Garden pea</name>
    <name type="synonym">Lathyrus oleraceus</name>
    <dbReference type="NCBI Taxonomy" id="3888"/>
    <lineage>
        <taxon>Eukaryota</taxon>
        <taxon>Viridiplantae</taxon>
        <taxon>Streptophyta</taxon>
        <taxon>Embryophyta</taxon>
        <taxon>Tracheophyta</taxon>
        <taxon>Spermatophyta</taxon>
        <taxon>Magnoliopsida</taxon>
        <taxon>eudicotyledons</taxon>
        <taxon>Gunneridae</taxon>
        <taxon>Pentapetalae</taxon>
        <taxon>rosids</taxon>
        <taxon>fabids</taxon>
        <taxon>Fabales</taxon>
        <taxon>Fabaceae</taxon>
        <taxon>Papilionoideae</taxon>
        <taxon>50 kb inversion clade</taxon>
        <taxon>NPAAA clade</taxon>
        <taxon>Hologalegina</taxon>
        <taxon>IRL clade</taxon>
        <taxon>Fabeae</taxon>
        <taxon>Lathyrus</taxon>
    </lineage>
</organism>
<proteinExistence type="predicted"/>
<feature type="non-terminal residue" evidence="1">
    <location>
        <position position="1"/>
    </location>
</feature>
<evidence type="ECO:0000313" key="1">
    <source>
        <dbReference type="EMBL" id="KAI5406749.1"/>
    </source>
</evidence>
<evidence type="ECO:0000313" key="2">
    <source>
        <dbReference type="Proteomes" id="UP001058974"/>
    </source>
</evidence>
<name>A0A9D5AGC4_PEA</name>
<comment type="caution">
    <text evidence="1">The sequence shown here is derived from an EMBL/GenBank/DDBJ whole genome shotgun (WGS) entry which is preliminary data.</text>
</comment>
<gene>
    <name evidence="1" type="ORF">KIW84_053142</name>
</gene>
<dbReference type="EMBL" id="JAMSHJ010000005">
    <property type="protein sequence ID" value="KAI5406749.1"/>
    <property type="molecule type" value="Genomic_DNA"/>
</dbReference>
<keyword evidence="2" id="KW-1185">Reference proteome</keyword>